<dbReference type="EMBL" id="SNRY01004796">
    <property type="protein sequence ID" value="KAA6316671.1"/>
    <property type="molecule type" value="Genomic_DNA"/>
</dbReference>
<accession>A0A5J4Q7J6</accession>
<dbReference type="AlphaFoldDB" id="A0A5J4Q7J6"/>
<reference evidence="2" key="1">
    <citation type="submission" date="2019-03" db="EMBL/GenBank/DDBJ databases">
        <title>Single cell metagenomics reveals metabolic interactions within the superorganism composed of flagellate Streblomastix strix and complex community of Bacteroidetes bacteria on its surface.</title>
        <authorList>
            <person name="Treitli S.C."/>
            <person name="Kolisko M."/>
            <person name="Husnik F."/>
            <person name="Keeling P."/>
            <person name="Hampl V."/>
        </authorList>
    </citation>
    <scope>NUCLEOTIDE SEQUENCE</scope>
    <source>
        <strain evidence="2">STM</strain>
    </source>
</reference>
<proteinExistence type="predicted"/>
<feature type="transmembrane region" description="Helical" evidence="1">
    <location>
        <begin position="7"/>
        <end position="26"/>
    </location>
</feature>
<feature type="transmembrane region" description="Helical" evidence="1">
    <location>
        <begin position="62"/>
        <end position="80"/>
    </location>
</feature>
<comment type="caution">
    <text evidence="2">The sequence shown here is derived from an EMBL/GenBank/DDBJ whole genome shotgun (WGS) entry which is preliminary data.</text>
</comment>
<keyword evidence="1" id="KW-0472">Membrane</keyword>
<keyword evidence="1" id="KW-1133">Transmembrane helix</keyword>
<protein>
    <submittedName>
        <fullName evidence="2">Uncharacterized protein</fullName>
    </submittedName>
</protein>
<name>A0A5J4Q7J6_9ZZZZ</name>
<feature type="transmembrane region" description="Helical" evidence="1">
    <location>
        <begin position="86"/>
        <end position="104"/>
    </location>
</feature>
<organism evidence="2">
    <name type="scientific">termite gut metagenome</name>
    <dbReference type="NCBI Taxonomy" id="433724"/>
    <lineage>
        <taxon>unclassified sequences</taxon>
        <taxon>metagenomes</taxon>
        <taxon>organismal metagenomes</taxon>
    </lineage>
</organism>
<evidence type="ECO:0000256" key="1">
    <source>
        <dbReference type="SAM" id="Phobius"/>
    </source>
</evidence>
<feature type="transmembrane region" description="Helical" evidence="1">
    <location>
        <begin position="32"/>
        <end position="50"/>
    </location>
</feature>
<evidence type="ECO:0000313" key="2">
    <source>
        <dbReference type="EMBL" id="KAA6316671.1"/>
    </source>
</evidence>
<gene>
    <name evidence="2" type="ORF">EZS27_033049</name>
</gene>
<sequence>MNKFISALYYVGASMILAGAGIYITGWVPAPYIYVVGAGLFALAQINSPYRGTNVNIKRLRRQQIIGAIALVLAGVFMFVTQGNEWIACLTVAAVLELYTAYRIPQEDRKEKNQ</sequence>
<keyword evidence="1" id="KW-0812">Transmembrane</keyword>